<dbReference type="Proteomes" id="UP000652761">
    <property type="component" value="Unassembled WGS sequence"/>
</dbReference>
<dbReference type="AlphaFoldDB" id="A0A843URM8"/>
<comment type="caution">
    <text evidence="1">The sequence shown here is derived from an EMBL/GenBank/DDBJ whole genome shotgun (WGS) entry which is preliminary data.</text>
</comment>
<keyword evidence="2" id="KW-1185">Reference proteome</keyword>
<evidence type="ECO:0000313" key="2">
    <source>
        <dbReference type="Proteomes" id="UP000652761"/>
    </source>
</evidence>
<proteinExistence type="predicted"/>
<gene>
    <name evidence="1" type="ORF">Taro_016001</name>
</gene>
<evidence type="ECO:0000313" key="1">
    <source>
        <dbReference type="EMBL" id="MQL83513.1"/>
    </source>
</evidence>
<accession>A0A843URM8</accession>
<organism evidence="1 2">
    <name type="scientific">Colocasia esculenta</name>
    <name type="common">Wild taro</name>
    <name type="synonym">Arum esculentum</name>
    <dbReference type="NCBI Taxonomy" id="4460"/>
    <lineage>
        <taxon>Eukaryota</taxon>
        <taxon>Viridiplantae</taxon>
        <taxon>Streptophyta</taxon>
        <taxon>Embryophyta</taxon>
        <taxon>Tracheophyta</taxon>
        <taxon>Spermatophyta</taxon>
        <taxon>Magnoliopsida</taxon>
        <taxon>Liliopsida</taxon>
        <taxon>Araceae</taxon>
        <taxon>Aroideae</taxon>
        <taxon>Colocasieae</taxon>
        <taxon>Colocasia</taxon>
    </lineage>
</organism>
<name>A0A843URM8_COLES</name>
<reference evidence="1" key="1">
    <citation type="submission" date="2017-07" db="EMBL/GenBank/DDBJ databases">
        <title>Taro Niue Genome Assembly and Annotation.</title>
        <authorList>
            <person name="Atibalentja N."/>
            <person name="Keating K."/>
            <person name="Fields C.J."/>
        </authorList>
    </citation>
    <scope>NUCLEOTIDE SEQUENCE</scope>
    <source>
        <strain evidence="1">Niue_2</strain>
        <tissue evidence="1">Leaf</tissue>
    </source>
</reference>
<dbReference type="EMBL" id="NMUH01000699">
    <property type="protein sequence ID" value="MQL83513.1"/>
    <property type="molecule type" value="Genomic_DNA"/>
</dbReference>
<protein>
    <submittedName>
        <fullName evidence="1">Uncharacterized protein</fullName>
    </submittedName>
</protein>
<sequence length="61" mass="7052">MRTSRDVMSGRSNRPQHRKDLYFPHRRLWIMEYSCKVWYKPCDAGSYPGSTPGTVGGSEKS</sequence>